<comment type="similarity">
    <text evidence="1 4">Belongs to the short-chain dehydrogenases/reductases (SDR) family.</text>
</comment>
<dbReference type="PRINTS" id="PR00080">
    <property type="entry name" value="SDRFAMILY"/>
</dbReference>
<dbReference type="SMART" id="SM00822">
    <property type="entry name" value="PKS_KR"/>
    <property type="match status" value="1"/>
</dbReference>
<dbReference type="PANTHER" id="PTHR24322">
    <property type="entry name" value="PKSB"/>
    <property type="match status" value="1"/>
</dbReference>
<dbReference type="InterPro" id="IPR002347">
    <property type="entry name" value="SDR_fam"/>
</dbReference>
<dbReference type="AlphaFoldDB" id="A0A1I7ZN05"/>
<dbReference type="GO" id="GO:0006629">
    <property type="term" value="P:lipid metabolic process"/>
    <property type="evidence" value="ECO:0007669"/>
    <property type="project" value="UniProtKB-ARBA"/>
</dbReference>
<sequence>MATDAAPNSRDFHLSPKLPMLLGHRRLPETIVEQIIEICFVLVQLVFFCVEGAIRALLPSGVLPRKSVKDDVVLITGSGSGLGRMMAVRFAQLGAKVVLWDVNEKGNLETAKMLKEYTSHVYPYTVDLSSSKEIAAVADRVKADVGGVDILVNNAGIVTGKKLFDCPDELMEKTMAVNTNANFFTAKAFLPQMLEKNHGHVVVIASMAGLSGVAGLVDYCASKHGAVGFAEALSAEVSTLGRDGVHVTTVCPYYIDTGMFDGVKTYSPNLLPILQPDYVVDRIMEAVLTNAEKLYMPRFGYICVAAMSILPSKAGRLLSTHFGVNKTMDEFKGRNAPTRAA</sequence>
<dbReference type="InterPro" id="IPR057326">
    <property type="entry name" value="KR_dom"/>
</dbReference>
<evidence type="ECO:0000313" key="7">
    <source>
        <dbReference type="WBParaSite" id="L893_g2779.t2"/>
    </source>
</evidence>
<dbReference type="GO" id="GO:0005811">
    <property type="term" value="C:lipid droplet"/>
    <property type="evidence" value="ECO:0007669"/>
    <property type="project" value="TreeGrafter"/>
</dbReference>
<evidence type="ECO:0000259" key="5">
    <source>
        <dbReference type="SMART" id="SM00822"/>
    </source>
</evidence>
<dbReference type="Gene3D" id="3.40.50.720">
    <property type="entry name" value="NAD(P)-binding Rossmann-like Domain"/>
    <property type="match status" value="1"/>
</dbReference>
<accession>A0A1I7ZN05</accession>
<keyword evidence="6" id="KW-1185">Reference proteome</keyword>
<dbReference type="PROSITE" id="PS00061">
    <property type="entry name" value="ADH_SHORT"/>
    <property type="match status" value="1"/>
</dbReference>
<dbReference type="GO" id="GO:0016616">
    <property type="term" value="F:oxidoreductase activity, acting on the CH-OH group of donors, NAD or NADP as acceptor"/>
    <property type="evidence" value="ECO:0007669"/>
    <property type="project" value="TreeGrafter"/>
</dbReference>
<proteinExistence type="inferred from homology"/>
<evidence type="ECO:0000313" key="6">
    <source>
        <dbReference type="Proteomes" id="UP000095287"/>
    </source>
</evidence>
<feature type="domain" description="Ketoreductase" evidence="5">
    <location>
        <begin position="71"/>
        <end position="276"/>
    </location>
</feature>
<dbReference type="InterPro" id="IPR036291">
    <property type="entry name" value="NAD(P)-bd_dom_sf"/>
</dbReference>
<dbReference type="WBParaSite" id="L893_g2779.t2">
    <property type="protein sequence ID" value="L893_g2779.t2"/>
    <property type="gene ID" value="L893_g2779"/>
</dbReference>
<dbReference type="Pfam" id="PF00106">
    <property type="entry name" value="adh_short"/>
    <property type="match status" value="1"/>
</dbReference>
<evidence type="ECO:0000256" key="3">
    <source>
        <dbReference type="ARBA" id="ARBA00023027"/>
    </source>
</evidence>
<evidence type="ECO:0000256" key="2">
    <source>
        <dbReference type="ARBA" id="ARBA00023002"/>
    </source>
</evidence>
<name>A0A1I7ZN05_9BILA</name>
<dbReference type="FunFam" id="3.40.50.720:FF:000202">
    <property type="entry name" value="Short-chain dehydrogenase/reductase family 16C member 6"/>
    <property type="match status" value="1"/>
</dbReference>
<organism evidence="6 7">
    <name type="scientific">Steinernema glaseri</name>
    <dbReference type="NCBI Taxonomy" id="37863"/>
    <lineage>
        <taxon>Eukaryota</taxon>
        <taxon>Metazoa</taxon>
        <taxon>Ecdysozoa</taxon>
        <taxon>Nematoda</taxon>
        <taxon>Chromadorea</taxon>
        <taxon>Rhabditida</taxon>
        <taxon>Tylenchina</taxon>
        <taxon>Panagrolaimomorpha</taxon>
        <taxon>Strongyloidoidea</taxon>
        <taxon>Steinernematidae</taxon>
        <taxon>Steinernema</taxon>
    </lineage>
</organism>
<dbReference type="SUPFAM" id="SSF51735">
    <property type="entry name" value="NAD(P)-binding Rossmann-fold domains"/>
    <property type="match status" value="1"/>
</dbReference>
<dbReference type="PANTHER" id="PTHR24322:SF742">
    <property type="entry name" value="PROTEIN DHS-3"/>
    <property type="match status" value="1"/>
</dbReference>
<reference evidence="7" key="1">
    <citation type="submission" date="2016-11" db="UniProtKB">
        <authorList>
            <consortium name="WormBaseParasite"/>
        </authorList>
    </citation>
    <scope>IDENTIFICATION</scope>
</reference>
<dbReference type="CDD" id="cd05339">
    <property type="entry name" value="17beta-HSDXI-like_SDR_c"/>
    <property type="match status" value="1"/>
</dbReference>
<dbReference type="InterPro" id="IPR020904">
    <property type="entry name" value="Sc_DH/Rdtase_CS"/>
</dbReference>
<dbReference type="PRINTS" id="PR00081">
    <property type="entry name" value="GDHRDH"/>
</dbReference>
<protein>
    <submittedName>
        <fullName evidence="7">Short-chain dehydrogenase/reductase family 16C member 6</fullName>
    </submittedName>
</protein>
<dbReference type="Proteomes" id="UP000095287">
    <property type="component" value="Unplaced"/>
</dbReference>
<evidence type="ECO:0000256" key="1">
    <source>
        <dbReference type="ARBA" id="ARBA00006484"/>
    </source>
</evidence>
<keyword evidence="2" id="KW-0560">Oxidoreductase</keyword>
<keyword evidence="3" id="KW-0520">NAD</keyword>
<evidence type="ECO:0000256" key="4">
    <source>
        <dbReference type="RuleBase" id="RU000363"/>
    </source>
</evidence>